<evidence type="ECO:0000313" key="3">
    <source>
        <dbReference type="EMBL" id="CAD9214806.1"/>
    </source>
</evidence>
<sequence length="222" mass="25718">MFIIRAAIALYCMLLQVEANFSVGIRINRFYTSWNWCILCLYFIVAARESWKLMRANGGAAAESLVSRNGQLAVVLFHICTTMAMYIDTITWVALVPMLTTQNKDAEAAARFAGIFYSFRSYNQHGVNLLFMLLDYSLNRIPYFPHMLGYIQLLSCAFGVWANIFYLIFDVWLYPFLDTSKPWAWEAYTALFVSHWLFFLLFHVLMKVKQYLEKGALVKKAA</sequence>
<evidence type="ECO:0000256" key="2">
    <source>
        <dbReference type="SAM" id="SignalP"/>
    </source>
</evidence>
<feature type="transmembrane region" description="Helical" evidence="1">
    <location>
        <begin position="148"/>
        <end position="168"/>
    </location>
</feature>
<keyword evidence="1" id="KW-1133">Transmembrane helix</keyword>
<accession>A0A7S1X8H7</accession>
<reference evidence="3" key="1">
    <citation type="submission" date="2021-01" db="EMBL/GenBank/DDBJ databases">
        <authorList>
            <person name="Corre E."/>
            <person name="Pelletier E."/>
            <person name="Niang G."/>
            <person name="Scheremetjew M."/>
            <person name="Finn R."/>
            <person name="Kale V."/>
            <person name="Holt S."/>
            <person name="Cochrane G."/>
            <person name="Meng A."/>
            <person name="Brown T."/>
            <person name="Cohen L."/>
        </authorList>
    </citation>
    <scope>NUCLEOTIDE SEQUENCE</scope>
    <source>
        <strain evidence="3">PLY429</strain>
    </source>
</reference>
<dbReference type="EMBL" id="HBGG01032630">
    <property type="protein sequence ID" value="CAD9214806.1"/>
    <property type="molecule type" value="Transcribed_RNA"/>
</dbReference>
<feature type="transmembrane region" description="Helical" evidence="1">
    <location>
        <begin position="72"/>
        <end position="95"/>
    </location>
</feature>
<keyword evidence="1" id="KW-0812">Transmembrane</keyword>
<organism evidence="3">
    <name type="scientific">Tetraselmis chuii</name>
    <dbReference type="NCBI Taxonomy" id="63592"/>
    <lineage>
        <taxon>Eukaryota</taxon>
        <taxon>Viridiplantae</taxon>
        <taxon>Chlorophyta</taxon>
        <taxon>core chlorophytes</taxon>
        <taxon>Chlorodendrophyceae</taxon>
        <taxon>Chlorodendrales</taxon>
        <taxon>Chlorodendraceae</taxon>
        <taxon>Tetraselmis</taxon>
    </lineage>
</organism>
<dbReference type="GO" id="GO:0016020">
    <property type="term" value="C:membrane"/>
    <property type="evidence" value="ECO:0007669"/>
    <property type="project" value="TreeGrafter"/>
</dbReference>
<dbReference type="PANTHER" id="PTHR12242:SF22">
    <property type="entry name" value="OS02G0130600 PROTEIN"/>
    <property type="match status" value="1"/>
</dbReference>
<gene>
    <name evidence="3" type="ORF">TCHU04912_LOCUS17046</name>
</gene>
<evidence type="ECO:0008006" key="4">
    <source>
        <dbReference type="Google" id="ProtNLM"/>
    </source>
</evidence>
<keyword evidence="2" id="KW-0732">Signal</keyword>
<dbReference type="PANTHER" id="PTHR12242">
    <property type="entry name" value="OS02G0130600 PROTEIN-RELATED"/>
    <property type="match status" value="1"/>
</dbReference>
<feature type="transmembrane region" description="Helical" evidence="1">
    <location>
        <begin position="29"/>
        <end position="47"/>
    </location>
</feature>
<feature type="signal peptide" evidence="2">
    <location>
        <begin position="1"/>
        <end position="19"/>
    </location>
</feature>
<feature type="chain" id="PRO_5030571559" description="TLC domain-containing protein" evidence="2">
    <location>
        <begin position="20"/>
        <end position="222"/>
    </location>
</feature>
<protein>
    <recommendedName>
        <fullName evidence="4">TLC domain-containing protein</fullName>
    </recommendedName>
</protein>
<name>A0A7S1X8H7_9CHLO</name>
<keyword evidence="1" id="KW-0472">Membrane</keyword>
<dbReference type="AlphaFoldDB" id="A0A7S1X8H7"/>
<proteinExistence type="predicted"/>
<evidence type="ECO:0000256" key="1">
    <source>
        <dbReference type="SAM" id="Phobius"/>
    </source>
</evidence>
<feature type="transmembrane region" description="Helical" evidence="1">
    <location>
        <begin position="188"/>
        <end position="206"/>
    </location>
</feature>